<organism evidence="1 2">
    <name type="scientific">Caerostris extrusa</name>
    <name type="common">Bark spider</name>
    <name type="synonym">Caerostris bankana</name>
    <dbReference type="NCBI Taxonomy" id="172846"/>
    <lineage>
        <taxon>Eukaryota</taxon>
        <taxon>Metazoa</taxon>
        <taxon>Ecdysozoa</taxon>
        <taxon>Arthropoda</taxon>
        <taxon>Chelicerata</taxon>
        <taxon>Arachnida</taxon>
        <taxon>Araneae</taxon>
        <taxon>Araneomorphae</taxon>
        <taxon>Entelegynae</taxon>
        <taxon>Araneoidea</taxon>
        <taxon>Araneidae</taxon>
        <taxon>Caerostris</taxon>
    </lineage>
</organism>
<evidence type="ECO:0000313" key="2">
    <source>
        <dbReference type="Proteomes" id="UP001054945"/>
    </source>
</evidence>
<dbReference type="EMBL" id="BPLR01007418">
    <property type="protein sequence ID" value="GIY16825.1"/>
    <property type="molecule type" value="Genomic_DNA"/>
</dbReference>
<dbReference type="AlphaFoldDB" id="A0AAV4R5S5"/>
<proteinExistence type="predicted"/>
<keyword evidence="2" id="KW-1185">Reference proteome</keyword>
<comment type="caution">
    <text evidence="1">The sequence shown here is derived from an EMBL/GenBank/DDBJ whole genome shotgun (WGS) entry which is preliminary data.</text>
</comment>
<name>A0AAV4R5S5_CAEEX</name>
<accession>A0AAV4R5S5</accession>
<evidence type="ECO:0000313" key="1">
    <source>
        <dbReference type="EMBL" id="GIY16825.1"/>
    </source>
</evidence>
<sequence length="89" mass="9729">MVPRKMVPLANITAASAEVIPGILLTIADAFGRCARKEMMSSVMLVPDLLLSRNRRRKLCLRSYGSKKMVPFADSTGGTEMIPGTDFIN</sequence>
<reference evidence="1 2" key="1">
    <citation type="submission" date="2021-06" db="EMBL/GenBank/DDBJ databases">
        <title>Caerostris extrusa draft genome.</title>
        <authorList>
            <person name="Kono N."/>
            <person name="Arakawa K."/>
        </authorList>
    </citation>
    <scope>NUCLEOTIDE SEQUENCE [LARGE SCALE GENOMIC DNA]</scope>
</reference>
<gene>
    <name evidence="1" type="ORF">CEXT_448541</name>
</gene>
<dbReference type="Proteomes" id="UP001054945">
    <property type="component" value="Unassembled WGS sequence"/>
</dbReference>
<protein>
    <submittedName>
        <fullName evidence="1">Uncharacterized protein</fullName>
    </submittedName>
</protein>